<evidence type="ECO:0000313" key="1">
    <source>
        <dbReference type="EMBL" id="KAI3700247.1"/>
    </source>
</evidence>
<accession>A0ACB8ZR06</accession>
<reference evidence="2" key="1">
    <citation type="journal article" date="2022" name="Mol. Ecol. Resour.">
        <title>The genomes of chicory, endive, great burdock and yacon provide insights into Asteraceae palaeo-polyploidization history and plant inulin production.</title>
        <authorList>
            <person name="Fan W."/>
            <person name="Wang S."/>
            <person name="Wang H."/>
            <person name="Wang A."/>
            <person name="Jiang F."/>
            <person name="Liu H."/>
            <person name="Zhao H."/>
            <person name="Xu D."/>
            <person name="Zhang Y."/>
        </authorList>
    </citation>
    <scope>NUCLEOTIDE SEQUENCE [LARGE SCALE GENOMIC DNA]</scope>
    <source>
        <strain evidence="2">cv. Punajuju</strain>
    </source>
</reference>
<dbReference type="Proteomes" id="UP001055811">
    <property type="component" value="Linkage Group LG08"/>
</dbReference>
<protein>
    <submittedName>
        <fullName evidence="1">Uncharacterized protein</fullName>
    </submittedName>
</protein>
<keyword evidence="2" id="KW-1185">Reference proteome</keyword>
<organism evidence="1 2">
    <name type="scientific">Cichorium intybus</name>
    <name type="common">Chicory</name>
    <dbReference type="NCBI Taxonomy" id="13427"/>
    <lineage>
        <taxon>Eukaryota</taxon>
        <taxon>Viridiplantae</taxon>
        <taxon>Streptophyta</taxon>
        <taxon>Embryophyta</taxon>
        <taxon>Tracheophyta</taxon>
        <taxon>Spermatophyta</taxon>
        <taxon>Magnoliopsida</taxon>
        <taxon>eudicotyledons</taxon>
        <taxon>Gunneridae</taxon>
        <taxon>Pentapetalae</taxon>
        <taxon>asterids</taxon>
        <taxon>campanulids</taxon>
        <taxon>Asterales</taxon>
        <taxon>Asteraceae</taxon>
        <taxon>Cichorioideae</taxon>
        <taxon>Cichorieae</taxon>
        <taxon>Cichoriinae</taxon>
        <taxon>Cichorium</taxon>
    </lineage>
</organism>
<proteinExistence type="predicted"/>
<comment type="caution">
    <text evidence="1">The sequence shown here is derived from an EMBL/GenBank/DDBJ whole genome shotgun (WGS) entry which is preliminary data.</text>
</comment>
<dbReference type="EMBL" id="CM042016">
    <property type="protein sequence ID" value="KAI3700247.1"/>
    <property type="molecule type" value="Genomic_DNA"/>
</dbReference>
<sequence>MEVNPNYRCLRYLLPLLPSPSPPSLQRTYAPKVKDLGLLKNTEKEAHKMLSYACEHGINTLDTAEMYPIPMKEETQGLTDIYIGNWLQSQPRDQVSRDHVQVEGTMVFTISNRYYKHATCETGMAQSIPVGALASALPVELLVI</sequence>
<evidence type="ECO:0000313" key="2">
    <source>
        <dbReference type="Proteomes" id="UP001055811"/>
    </source>
</evidence>
<name>A0ACB8ZR06_CICIN</name>
<reference evidence="1 2" key="2">
    <citation type="journal article" date="2022" name="Mol. Ecol. Resour.">
        <title>The genomes of chicory, endive, great burdock and yacon provide insights into Asteraceae paleo-polyploidization history and plant inulin production.</title>
        <authorList>
            <person name="Fan W."/>
            <person name="Wang S."/>
            <person name="Wang H."/>
            <person name="Wang A."/>
            <person name="Jiang F."/>
            <person name="Liu H."/>
            <person name="Zhao H."/>
            <person name="Xu D."/>
            <person name="Zhang Y."/>
        </authorList>
    </citation>
    <scope>NUCLEOTIDE SEQUENCE [LARGE SCALE GENOMIC DNA]</scope>
    <source>
        <strain evidence="2">cv. Punajuju</strain>
        <tissue evidence="1">Leaves</tissue>
    </source>
</reference>
<gene>
    <name evidence="1" type="ORF">L2E82_44868</name>
</gene>